<feature type="region of interest" description="Disordered" evidence="1">
    <location>
        <begin position="206"/>
        <end position="252"/>
    </location>
</feature>
<dbReference type="EMBL" id="JAINUF010000016">
    <property type="protein sequence ID" value="KAJ8339632.1"/>
    <property type="molecule type" value="Genomic_DNA"/>
</dbReference>
<accession>A0A9Q1IH61</accession>
<dbReference type="GO" id="GO:0035023">
    <property type="term" value="P:regulation of Rho protein signal transduction"/>
    <property type="evidence" value="ECO:0007669"/>
    <property type="project" value="InterPro"/>
</dbReference>
<dbReference type="OrthoDB" id="5559822at2759"/>
<dbReference type="PANTHER" id="PTHR13502">
    <property type="entry name" value="CDC42 SMALL EFFECTOR PROTEIN HOMOLOG"/>
    <property type="match status" value="1"/>
</dbReference>
<keyword evidence="4" id="KW-1185">Reference proteome</keyword>
<sequence>MSQVVKMAFGGGEWGGVCIWRLGTATETQEQEVALGGNKGSESQKGLRGITGASGRQGGGGAGKEGRKQFLDGAGRTRASTIEGNRAAGPSPAVSYTGCRAARESRERNRPTPGMSQFWHKIGCCVAAKPPPKRKRRRKIDRTMIGEPMNFMHLTHIGSGEMTEALAPSSFIPPSPVLCTSGLVQQGFPCRREEWGHLWVRPGTDEVKRTKRQRPEKPVIAGPKTKPGRFYPSGLPPDPTRPDPTPPHPTAE</sequence>
<feature type="domain" description="CRIB" evidence="2">
    <location>
        <begin position="145"/>
        <end position="158"/>
    </location>
</feature>
<dbReference type="Proteomes" id="UP001152622">
    <property type="component" value="Chromosome 16"/>
</dbReference>
<dbReference type="AlphaFoldDB" id="A0A9Q1IH61"/>
<feature type="compositionally biased region" description="Pro residues" evidence="1">
    <location>
        <begin position="234"/>
        <end position="252"/>
    </location>
</feature>
<comment type="caution">
    <text evidence="3">The sequence shown here is derived from an EMBL/GenBank/DDBJ whole genome shotgun (WGS) entry which is preliminary data.</text>
</comment>
<protein>
    <recommendedName>
        <fullName evidence="2">CRIB domain-containing protein</fullName>
    </recommendedName>
</protein>
<name>A0A9Q1IH61_SYNKA</name>
<reference evidence="3" key="1">
    <citation type="journal article" date="2023" name="Science">
        <title>Genome structures resolve the early diversification of teleost fishes.</title>
        <authorList>
            <person name="Parey E."/>
            <person name="Louis A."/>
            <person name="Montfort J."/>
            <person name="Bouchez O."/>
            <person name="Roques C."/>
            <person name="Iampietro C."/>
            <person name="Lluch J."/>
            <person name="Castinel A."/>
            <person name="Donnadieu C."/>
            <person name="Desvignes T."/>
            <person name="Floi Bucao C."/>
            <person name="Jouanno E."/>
            <person name="Wen M."/>
            <person name="Mejri S."/>
            <person name="Dirks R."/>
            <person name="Jansen H."/>
            <person name="Henkel C."/>
            <person name="Chen W.J."/>
            <person name="Zahm M."/>
            <person name="Cabau C."/>
            <person name="Klopp C."/>
            <person name="Thompson A.W."/>
            <person name="Robinson-Rechavi M."/>
            <person name="Braasch I."/>
            <person name="Lecointre G."/>
            <person name="Bobe J."/>
            <person name="Postlethwait J.H."/>
            <person name="Berthelot C."/>
            <person name="Roest Crollius H."/>
            <person name="Guiguen Y."/>
        </authorList>
    </citation>
    <scope>NUCLEOTIDE SEQUENCE</scope>
    <source>
        <tissue evidence="3">Blood</tissue>
    </source>
</reference>
<gene>
    <name evidence="3" type="ORF">SKAU_G00342650</name>
</gene>
<proteinExistence type="predicted"/>
<organism evidence="3 4">
    <name type="scientific">Synaphobranchus kaupii</name>
    <name type="common">Kaup's arrowtooth eel</name>
    <dbReference type="NCBI Taxonomy" id="118154"/>
    <lineage>
        <taxon>Eukaryota</taxon>
        <taxon>Metazoa</taxon>
        <taxon>Chordata</taxon>
        <taxon>Craniata</taxon>
        <taxon>Vertebrata</taxon>
        <taxon>Euteleostomi</taxon>
        <taxon>Actinopterygii</taxon>
        <taxon>Neopterygii</taxon>
        <taxon>Teleostei</taxon>
        <taxon>Anguilliformes</taxon>
        <taxon>Synaphobranchidae</taxon>
        <taxon>Synaphobranchus</taxon>
    </lineage>
</organism>
<dbReference type="InterPro" id="IPR000095">
    <property type="entry name" value="CRIB_dom"/>
</dbReference>
<feature type="region of interest" description="Disordered" evidence="1">
    <location>
        <begin position="34"/>
        <end position="68"/>
    </location>
</feature>
<feature type="compositionally biased region" description="Basic and acidic residues" evidence="1">
    <location>
        <begin position="206"/>
        <end position="217"/>
    </location>
</feature>
<dbReference type="PANTHER" id="PTHR13502:SF3">
    <property type="entry name" value="CDC42 SMALL EFFECTOR PROTEIN 1"/>
    <property type="match status" value="1"/>
</dbReference>
<dbReference type="InterPro" id="IPR039056">
    <property type="entry name" value="SPEC"/>
</dbReference>
<dbReference type="PROSITE" id="PS50108">
    <property type="entry name" value="CRIB"/>
    <property type="match status" value="1"/>
</dbReference>
<evidence type="ECO:0000313" key="4">
    <source>
        <dbReference type="Proteomes" id="UP001152622"/>
    </source>
</evidence>
<evidence type="ECO:0000259" key="2">
    <source>
        <dbReference type="PROSITE" id="PS50108"/>
    </source>
</evidence>
<dbReference type="GO" id="GO:0031267">
    <property type="term" value="F:small GTPase binding"/>
    <property type="evidence" value="ECO:0007669"/>
    <property type="project" value="InterPro"/>
</dbReference>
<dbReference type="GO" id="GO:0005886">
    <property type="term" value="C:plasma membrane"/>
    <property type="evidence" value="ECO:0007669"/>
    <property type="project" value="TreeGrafter"/>
</dbReference>
<evidence type="ECO:0000256" key="1">
    <source>
        <dbReference type="SAM" id="MobiDB-lite"/>
    </source>
</evidence>
<evidence type="ECO:0000313" key="3">
    <source>
        <dbReference type="EMBL" id="KAJ8339632.1"/>
    </source>
</evidence>